<dbReference type="GO" id="GO:0140359">
    <property type="term" value="F:ABC-type transporter activity"/>
    <property type="evidence" value="ECO:0007669"/>
    <property type="project" value="InterPro"/>
</dbReference>
<comment type="similarity">
    <text evidence="2">Belongs to the ABC transporter superfamily. ABCC family. Conjugate transporter (TC 3.A.1.208) subfamily.</text>
</comment>
<dbReference type="Pfam" id="PF00664">
    <property type="entry name" value="ABC_membrane"/>
    <property type="match status" value="2"/>
</dbReference>
<dbReference type="GO" id="GO:0016887">
    <property type="term" value="F:ATP hydrolysis activity"/>
    <property type="evidence" value="ECO:0007669"/>
    <property type="project" value="InterPro"/>
</dbReference>
<dbReference type="Proteomes" id="UP001175228">
    <property type="component" value="Unassembled WGS sequence"/>
</dbReference>
<evidence type="ECO:0000256" key="10">
    <source>
        <dbReference type="SAM" id="Phobius"/>
    </source>
</evidence>
<dbReference type="PROSITE" id="PS50929">
    <property type="entry name" value="ABC_TM1F"/>
    <property type="match status" value="2"/>
</dbReference>
<reference evidence="13" key="1">
    <citation type="submission" date="2023-06" db="EMBL/GenBank/DDBJ databases">
        <authorList>
            <consortium name="Lawrence Berkeley National Laboratory"/>
            <person name="Ahrendt S."/>
            <person name="Sahu N."/>
            <person name="Indic B."/>
            <person name="Wong-Bajracharya J."/>
            <person name="Merenyi Z."/>
            <person name="Ke H.-M."/>
            <person name="Monk M."/>
            <person name="Kocsube S."/>
            <person name="Drula E."/>
            <person name="Lipzen A."/>
            <person name="Balint B."/>
            <person name="Henrissat B."/>
            <person name="Andreopoulos B."/>
            <person name="Martin F.M."/>
            <person name="Harder C.B."/>
            <person name="Rigling D."/>
            <person name="Ford K.L."/>
            <person name="Foster G.D."/>
            <person name="Pangilinan J."/>
            <person name="Papanicolaou A."/>
            <person name="Barry K."/>
            <person name="LaButti K."/>
            <person name="Viragh M."/>
            <person name="Koriabine M."/>
            <person name="Yan M."/>
            <person name="Riley R."/>
            <person name="Champramary S."/>
            <person name="Plett K.L."/>
            <person name="Tsai I.J."/>
            <person name="Slot J."/>
            <person name="Sipos G."/>
            <person name="Plett J."/>
            <person name="Nagy L.G."/>
            <person name="Grigoriev I.V."/>
        </authorList>
    </citation>
    <scope>NUCLEOTIDE SEQUENCE</scope>
    <source>
        <strain evidence="13">HWK02</strain>
    </source>
</reference>
<evidence type="ECO:0000256" key="8">
    <source>
        <dbReference type="ARBA" id="ARBA00022989"/>
    </source>
</evidence>
<feature type="domain" description="ABC transmembrane type-1" evidence="12">
    <location>
        <begin position="185"/>
        <end position="463"/>
    </location>
</feature>
<feature type="transmembrane region" description="Helical" evidence="10">
    <location>
        <begin position="780"/>
        <end position="799"/>
    </location>
</feature>
<dbReference type="CDD" id="cd18597">
    <property type="entry name" value="ABC_6TM_YOR1_D1_like"/>
    <property type="match status" value="1"/>
</dbReference>
<feature type="transmembrane region" description="Helical" evidence="10">
    <location>
        <begin position="430"/>
        <end position="447"/>
    </location>
</feature>
<keyword evidence="5" id="KW-0677">Repeat</keyword>
<name>A0AA39Q9Y0_9AGAR</name>
<dbReference type="InterPro" id="IPR003439">
    <property type="entry name" value="ABC_transporter-like_ATP-bd"/>
</dbReference>
<keyword evidence="6" id="KW-0547">Nucleotide-binding</keyword>
<dbReference type="Gene3D" id="3.40.50.300">
    <property type="entry name" value="P-loop containing nucleotide triphosphate hydrolases"/>
    <property type="match status" value="3"/>
</dbReference>
<dbReference type="SUPFAM" id="SSF52540">
    <property type="entry name" value="P-loop containing nucleoside triphosphate hydrolases"/>
    <property type="match status" value="2"/>
</dbReference>
<organism evidence="13 14">
    <name type="scientific">Armillaria luteobubalina</name>
    <dbReference type="NCBI Taxonomy" id="153913"/>
    <lineage>
        <taxon>Eukaryota</taxon>
        <taxon>Fungi</taxon>
        <taxon>Dikarya</taxon>
        <taxon>Basidiomycota</taxon>
        <taxon>Agaricomycotina</taxon>
        <taxon>Agaricomycetes</taxon>
        <taxon>Agaricomycetidae</taxon>
        <taxon>Agaricales</taxon>
        <taxon>Marasmiineae</taxon>
        <taxon>Physalacriaceae</taxon>
        <taxon>Armillaria</taxon>
    </lineage>
</organism>
<keyword evidence="4 10" id="KW-0812">Transmembrane</keyword>
<feature type="transmembrane region" description="Helical" evidence="10">
    <location>
        <begin position="996"/>
        <end position="1016"/>
    </location>
</feature>
<keyword evidence="7" id="KW-0067">ATP-binding</keyword>
<dbReference type="EMBL" id="JAUEPU010000012">
    <property type="protein sequence ID" value="KAK0497839.1"/>
    <property type="molecule type" value="Genomic_DNA"/>
</dbReference>
<feature type="transmembrane region" description="Helical" evidence="10">
    <location>
        <begin position="900"/>
        <end position="928"/>
    </location>
</feature>
<evidence type="ECO:0000313" key="14">
    <source>
        <dbReference type="Proteomes" id="UP001175228"/>
    </source>
</evidence>
<dbReference type="GO" id="GO:0016020">
    <property type="term" value="C:membrane"/>
    <property type="evidence" value="ECO:0007669"/>
    <property type="project" value="UniProtKB-SubCell"/>
</dbReference>
<feature type="domain" description="ABC transmembrane type-1" evidence="12">
    <location>
        <begin position="785"/>
        <end position="1047"/>
    </location>
</feature>
<evidence type="ECO:0000256" key="1">
    <source>
        <dbReference type="ARBA" id="ARBA00004141"/>
    </source>
</evidence>
<dbReference type="InterPro" id="IPR050173">
    <property type="entry name" value="ABC_transporter_C-like"/>
</dbReference>
<evidence type="ECO:0000256" key="5">
    <source>
        <dbReference type="ARBA" id="ARBA00022737"/>
    </source>
</evidence>
<evidence type="ECO:0000256" key="7">
    <source>
        <dbReference type="ARBA" id="ARBA00022840"/>
    </source>
</evidence>
<evidence type="ECO:0000256" key="2">
    <source>
        <dbReference type="ARBA" id="ARBA00009726"/>
    </source>
</evidence>
<dbReference type="Gene3D" id="1.20.1560.10">
    <property type="entry name" value="ABC transporter type 1, transmembrane domain"/>
    <property type="match status" value="2"/>
</dbReference>
<dbReference type="PANTHER" id="PTHR24223:SF456">
    <property type="entry name" value="MULTIDRUG RESISTANCE-ASSOCIATED PROTEIN LETHAL(2)03659"/>
    <property type="match status" value="1"/>
</dbReference>
<feature type="domain" description="ABC transporter" evidence="11">
    <location>
        <begin position="510"/>
        <end position="713"/>
    </location>
</feature>
<dbReference type="GO" id="GO:0005524">
    <property type="term" value="F:ATP binding"/>
    <property type="evidence" value="ECO:0007669"/>
    <property type="project" value="UniProtKB-KW"/>
</dbReference>
<dbReference type="Pfam" id="PF00005">
    <property type="entry name" value="ABC_tran"/>
    <property type="match status" value="1"/>
</dbReference>
<dbReference type="InterPro" id="IPR011527">
    <property type="entry name" value="ABC1_TM_dom"/>
</dbReference>
<comment type="caution">
    <text evidence="13">The sequence shown here is derived from an EMBL/GenBank/DDBJ whole genome shotgun (WGS) entry which is preliminary data.</text>
</comment>
<dbReference type="FunFam" id="1.20.1560.10:FF:000013">
    <property type="entry name" value="ABC transporter C family member 2"/>
    <property type="match status" value="1"/>
</dbReference>
<evidence type="ECO:0000259" key="12">
    <source>
        <dbReference type="PROSITE" id="PS50929"/>
    </source>
</evidence>
<dbReference type="CDD" id="cd18606">
    <property type="entry name" value="ABC_6TM_YOR1_D2_like"/>
    <property type="match status" value="1"/>
</dbReference>
<feature type="transmembrane region" description="Helical" evidence="10">
    <location>
        <begin position="819"/>
        <end position="839"/>
    </location>
</feature>
<dbReference type="InterPro" id="IPR036640">
    <property type="entry name" value="ABC1_TM_sf"/>
</dbReference>
<keyword evidence="8 10" id="KW-1133">Transmembrane helix</keyword>
<evidence type="ECO:0000256" key="4">
    <source>
        <dbReference type="ARBA" id="ARBA00022692"/>
    </source>
</evidence>
<dbReference type="PROSITE" id="PS50893">
    <property type="entry name" value="ABC_TRANSPORTER_2"/>
    <property type="match status" value="1"/>
</dbReference>
<dbReference type="SUPFAM" id="SSF90123">
    <property type="entry name" value="ABC transporter transmembrane region"/>
    <property type="match status" value="2"/>
</dbReference>
<accession>A0AA39Q9Y0</accession>
<proteinExistence type="inferred from homology"/>
<keyword evidence="3" id="KW-0813">Transport</keyword>
<protein>
    <submittedName>
        <fullName evidence="13">ABC transporter type 1, transmembrane domain-containing protein</fullName>
    </submittedName>
</protein>
<dbReference type="PANTHER" id="PTHR24223">
    <property type="entry name" value="ATP-BINDING CASSETTE SUB-FAMILY C"/>
    <property type="match status" value="1"/>
</dbReference>
<evidence type="ECO:0000256" key="3">
    <source>
        <dbReference type="ARBA" id="ARBA00022448"/>
    </source>
</evidence>
<feature type="transmembrane region" description="Helical" evidence="10">
    <location>
        <begin position="305"/>
        <end position="334"/>
    </location>
</feature>
<sequence length="1290" mass="143310">MDENVENVEPTKCGTPEARQTSIQLEFDAGVQKLRIRQRWWQIWLPNQAPFHARTSLSDAPTIPLEDASFFSKLTYSWITPMMMLGHQRPLQVTDLWRLHPTQESRLFSEQLDAAWERQVKGSQEWNAMLDSGEIKPSIILCAFWTVSALRYGINYRERLRLLENRWRGITARRNPSLVWALNDVFGDTAQLMGPLLVKAYTKAIINFANARATARSDGTDAPNVGRGIGMAIGLFCIVIVTSLTAHQFFWRSMTTGVLVRAALIHSIYKRGVALTGKARTQFSNASLINHVSTDVSRIGAASQWFVIMVCLSILLVQLGPSTLAGFLILILIAPVQERLMAHRYYIRSASMKFTDERASTFLEVLGAMRIVKYFTYEEPLQERINKIRNRELVGIRQMHHAQSASTAFAYSIPVLASTVAFVTYTGTTASFDAATIFASLSLFTLLRQPMMFLPRALSATADARNALERLSGIFHADIMTEASFVIDPQQSPALKVINATFGWELPSSVVGHDSTKSEAGTSTENVADRPFRMSSINMEVPPKRLVAVVGRSSLLQGLIGEMRKISGDVSFRGPVAYCPQTAWIQNATLRDNILFGQPLDEEKYWRVVERACLLPDLLMFPDGDLTEVNIARALYYDAEIFVLDDPLSAVDPHVGKSLFHGAILPLLQEGKTVILVTHAVHFLSHYDGCIVEQGTFHQLLADDGNLARFVTAFGGTSSSLEISNVGDDDDLEDIKLKSAQASGKDTGKLEGRLIVKEQRTTGSLPWAVYRSYFETGGGYITLSLVALAVILMQGSQILSSYTLVWWQANAFHRPFSFYQALYASLGLSQALFTMLLGISIDIMSSIISRNLHKRALHHIFHATMTFFDTTPIGRILGVFGKDIDTIDNQLPIVITISNVMGAIILITVLQHYFVIAVFIIAFGYHYFASFYRANSTLCSVLYAHFSESLAGLPTIRAYKEIPRFVNDNGFYIDLENRALILTVTNQRWLAVRLDVLGASLVFCVSIFAVVGVSGVSPAEIGLVLTYSTTMTQSCGLVTRQSAEVQNHMNAVERVVSYSEGEVVDQEAPHQMDTGESTTRWSHGRIQLRNVAMSYRPGMPQVLCGIIFDIKGGEKIGIVGRTGAGKSLLILTLLSNYDISQMGLRSLRSKMSIISQDVSTVRSTLDPFSIYNDSKLWDALKRSFLVDEYPSAVNNSTTEVKSHQSCITLDTVVEPEGLNFSVGQRSLLNRLRTIISYDRVLVLEEGRVAEFDSPSNLFSRNDGIFRGLCDQSNISFDDIERAASKSTSMA</sequence>
<evidence type="ECO:0000313" key="13">
    <source>
        <dbReference type="EMBL" id="KAK0497839.1"/>
    </source>
</evidence>
<comment type="subcellular location">
    <subcellularLocation>
        <location evidence="1">Membrane</location>
        <topology evidence="1">Multi-pass membrane protein</topology>
    </subcellularLocation>
</comment>
<evidence type="ECO:0000259" key="11">
    <source>
        <dbReference type="PROSITE" id="PS50893"/>
    </source>
</evidence>
<gene>
    <name evidence="13" type="ORF">EDD18DRAFT_1308939</name>
</gene>
<feature type="transmembrane region" description="Helical" evidence="10">
    <location>
        <begin position="405"/>
        <end position="424"/>
    </location>
</feature>
<evidence type="ECO:0000256" key="6">
    <source>
        <dbReference type="ARBA" id="ARBA00022741"/>
    </source>
</evidence>
<keyword evidence="9 10" id="KW-0472">Membrane</keyword>
<keyword evidence="14" id="KW-1185">Reference proteome</keyword>
<dbReference type="InterPro" id="IPR027417">
    <property type="entry name" value="P-loop_NTPase"/>
</dbReference>
<feature type="transmembrane region" description="Helical" evidence="10">
    <location>
        <begin position="229"/>
        <end position="251"/>
    </location>
</feature>
<evidence type="ECO:0000256" key="9">
    <source>
        <dbReference type="ARBA" id="ARBA00023136"/>
    </source>
</evidence>
<dbReference type="CDD" id="cd03250">
    <property type="entry name" value="ABCC_MRP_domain1"/>
    <property type="match status" value="1"/>
</dbReference>